<comment type="subcellular location">
    <subcellularLocation>
        <location evidence="1">Cytoplasm</location>
    </subcellularLocation>
</comment>
<accession>A0A437AIZ4</accession>
<comment type="similarity">
    <text evidence="2">Belongs to the SDO1/SBDS family.</text>
</comment>
<dbReference type="GO" id="GO:0005737">
    <property type="term" value="C:cytoplasm"/>
    <property type="evidence" value="ECO:0007669"/>
    <property type="project" value="UniProtKB-SubCell"/>
</dbReference>
<evidence type="ECO:0000256" key="4">
    <source>
        <dbReference type="ARBA" id="ARBA00022517"/>
    </source>
</evidence>
<dbReference type="InterPro" id="IPR019783">
    <property type="entry name" value="SDO1/SBDS_N"/>
</dbReference>
<feature type="domain" description="Ribosome maturation protein SDO1/SBDS N-terminal" evidence="6">
    <location>
        <begin position="12"/>
        <end position="95"/>
    </location>
</feature>
<dbReference type="EMBL" id="RCSS01000656">
    <property type="protein sequence ID" value="RVD91072.1"/>
    <property type="molecule type" value="Genomic_DNA"/>
</dbReference>
<gene>
    <name evidence="7" type="ORF">TUBRATIS_24930</name>
</gene>
<evidence type="ECO:0000259" key="6">
    <source>
        <dbReference type="Pfam" id="PF01172"/>
    </source>
</evidence>
<organism evidence="7 8">
    <name type="scientific">Tubulinosema ratisbonensis</name>
    <dbReference type="NCBI Taxonomy" id="291195"/>
    <lineage>
        <taxon>Eukaryota</taxon>
        <taxon>Fungi</taxon>
        <taxon>Fungi incertae sedis</taxon>
        <taxon>Microsporidia</taxon>
        <taxon>Tubulinosematoidea</taxon>
        <taxon>Tubulinosematidae</taxon>
        <taxon>Tubulinosema</taxon>
    </lineage>
</organism>
<reference evidence="7 8" key="1">
    <citation type="submission" date="2018-10" db="EMBL/GenBank/DDBJ databases">
        <title>Draft genome sequence of the microsporidian Tubulinosema ratisbonensis.</title>
        <authorList>
            <person name="Polonais V."/>
            <person name="Peyretaillade E."/>
            <person name="Niehus S."/>
            <person name="Wawrzyniak I."/>
            <person name="Franchet A."/>
            <person name="Gaspin C."/>
            <person name="Reichstadt M."/>
            <person name="Belser C."/>
            <person name="Labadie K."/>
            <person name="Delbac F."/>
            <person name="Ferrandon D."/>
        </authorList>
    </citation>
    <scope>NUCLEOTIDE SEQUENCE [LARGE SCALE GENOMIC DNA]</scope>
    <source>
        <strain evidence="7 8">Franzen</strain>
    </source>
</reference>
<name>A0A437AIZ4_9MICR</name>
<comment type="caution">
    <text evidence="7">The sequence shown here is derived from an EMBL/GenBank/DDBJ whole genome shotgun (WGS) entry which is preliminary data.</text>
</comment>
<dbReference type="GO" id="GO:0042254">
    <property type="term" value="P:ribosome biogenesis"/>
    <property type="evidence" value="ECO:0007669"/>
    <property type="project" value="UniProtKB-KW"/>
</dbReference>
<dbReference type="STRING" id="291195.A0A437AIZ4"/>
<evidence type="ECO:0000256" key="5">
    <source>
        <dbReference type="ARBA" id="ARBA00049708"/>
    </source>
</evidence>
<proteinExistence type="inferred from homology"/>
<dbReference type="Pfam" id="PF01172">
    <property type="entry name" value="SBDS_N"/>
    <property type="match status" value="1"/>
</dbReference>
<keyword evidence="4" id="KW-0690">Ribosome biogenesis</keyword>
<dbReference type="InterPro" id="IPR036786">
    <property type="entry name" value="Ribosome_mat_SBDS_N_sf"/>
</dbReference>
<evidence type="ECO:0000256" key="3">
    <source>
        <dbReference type="ARBA" id="ARBA00022490"/>
    </source>
</evidence>
<dbReference type="Gene3D" id="3.30.1250.10">
    <property type="entry name" value="Ribosome maturation protein SBDS, N-terminal domain"/>
    <property type="match status" value="1"/>
</dbReference>
<dbReference type="SUPFAM" id="SSF89895">
    <property type="entry name" value="FYSH domain"/>
    <property type="match status" value="1"/>
</dbReference>
<dbReference type="PANTHER" id="PTHR10927">
    <property type="entry name" value="RIBOSOME MATURATION PROTEIN SBDS"/>
    <property type="match status" value="1"/>
</dbReference>
<comment type="subunit">
    <text evidence="5">Associates with the 60S ribosomal subunit.</text>
</comment>
<evidence type="ECO:0000256" key="1">
    <source>
        <dbReference type="ARBA" id="ARBA00004496"/>
    </source>
</evidence>
<dbReference type="Proteomes" id="UP000282876">
    <property type="component" value="Unassembled WGS sequence"/>
</dbReference>
<dbReference type="VEuPathDB" id="MicrosporidiaDB:TUBRATIS_24930"/>
<evidence type="ECO:0000313" key="8">
    <source>
        <dbReference type="Proteomes" id="UP000282876"/>
    </source>
</evidence>
<evidence type="ECO:0000313" key="7">
    <source>
        <dbReference type="EMBL" id="RVD91072.1"/>
    </source>
</evidence>
<dbReference type="AlphaFoldDB" id="A0A437AIZ4"/>
<keyword evidence="3" id="KW-0963">Cytoplasm</keyword>
<protein>
    <submittedName>
        <fullName evidence="7">Exosome subunit</fullName>
    </submittedName>
</protein>
<dbReference type="OrthoDB" id="10253092at2759"/>
<evidence type="ECO:0000256" key="2">
    <source>
        <dbReference type="ARBA" id="ARBA00007433"/>
    </source>
</evidence>
<keyword evidence="8" id="KW-1185">Reference proteome</keyword>
<sequence length="219" mass="25698">MFLPENVKKYTNVNVVSLRKYGNKYEIAVQPNKLTDYRNNKISLNEVLLSDNIFINVSKAEICPDDLLIMFHKPKEEIFKEILTYGTEQKATKTRNAELLQIENEIITILQRKILFKEKFLSVFYLKRIISSFSVDTTNPKIQAQEIIKKLVSLGFKKLEMRIQLNDAINFKELFDCRVEENVLFISSDDFPAFRAHCLENDIKFKILESIEVHDEKII</sequence>
<dbReference type="InterPro" id="IPR039100">
    <property type="entry name" value="Sdo1/SBDS-like"/>
</dbReference>
<dbReference type="PANTHER" id="PTHR10927:SF1">
    <property type="entry name" value="RIBOSOME MATURATION PROTEIN SBDS"/>
    <property type="match status" value="1"/>
</dbReference>